<name>A0A918F2T5_9ACTN</name>
<sequence>MATHGTPPKKNAERQRTGVPQPSPAAATPSGAAASTAPTAGTGREPETGTEPETAAAAPAAGEASAVRNAAAARRLRRRLLTLKATIYVLVAGCLVAIGLTIRQVTLQPVLAGVYVGLASVGVAGIGVCVTVYLHIRRRDGSDS</sequence>
<gene>
    <name evidence="3" type="ORF">GCM10010251_08210</name>
</gene>
<evidence type="ECO:0000313" key="3">
    <source>
        <dbReference type="EMBL" id="GGQ95901.1"/>
    </source>
</evidence>
<dbReference type="EMBL" id="BMSX01000002">
    <property type="protein sequence ID" value="GGQ95901.1"/>
    <property type="molecule type" value="Genomic_DNA"/>
</dbReference>
<feature type="transmembrane region" description="Helical" evidence="2">
    <location>
        <begin position="81"/>
        <end position="102"/>
    </location>
</feature>
<organism evidence="3 4">
    <name type="scientific">Streptomyces aurantiogriseus</name>
    <dbReference type="NCBI Taxonomy" id="66870"/>
    <lineage>
        <taxon>Bacteria</taxon>
        <taxon>Bacillati</taxon>
        <taxon>Actinomycetota</taxon>
        <taxon>Actinomycetes</taxon>
        <taxon>Kitasatosporales</taxon>
        <taxon>Streptomycetaceae</taxon>
        <taxon>Streptomyces</taxon>
    </lineage>
</organism>
<feature type="compositionally biased region" description="Low complexity" evidence="1">
    <location>
        <begin position="24"/>
        <end position="62"/>
    </location>
</feature>
<feature type="transmembrane region" description="Helical" evidence="2">
    <location>
        <begin position="114"/>
        <end position="136"/>
    </location>
</feature>
<keyword evidence="2" id="KW-1133">Transmembrane helix</keyword>
<evidence type="ECO:0000256" key="1">
    <source>
        <dbReference type="SAM" id="MobiDB-lite"/>
    </source>
</evidence>
<keyword evidence="2" id="KW-0472">Membrane</keyword>
<dbReference type="AlphaFoldDB" id="A0A918F2T5"/>
<reference evidence="3" key="1">
    <citation type="journal article" date="2014" name="Int. J. Syst. Evol. Microbiol.">
        <title>Complete genome sequence of Corynebacterium casei LMG S-19264T (=DSM 44701T), isolated from a smear-ripened cheese.</title>
        <authorList>
            <consortium name="US DOE Joint Genome Institute (JGI-PGF)"/>
            <person name="Walter F."/>
            <person name="Albersmeier A."/>
            <person name="Kalinowski J."/>
            <person name="Ruckert C."/>
        </authorList>
    </citation>
    <scope>NUCLEOTIDE SEQUENCE</scope>
    <source>
        <strain evidence="3">JCM 4346</strain>
    </source>
</reference>
<keyword evidence="4" id="KW-1185">Reference proteome</keyword>
<proteinExistence type="predicted"/>
<evidence type="ECO:0000256" key="2">
    <source>
        <dbReference type="SAM" id="Phobius"/>
    </source>
</evidence>
<dbReference type="RefSeq" id="WP_189932281.1">
    <property type="nucleotide sequence ID" value="NZ_BMSX01000002.1"/>
</dbReference>
<reference evidence="3" key="2">
    <citation type="submission" date="2020-09" db="EMBL/GenBank/DDBJ databases">
        <authorList>
            <person name="Sun Q."/>
            <person name="Ohkuma M."/>
        </authorList>
    </citation>
    <scope>NUCLEOTIDE SEQUENCE</scope>
    <source>
        <strain evidence="3">JCM 4346</strain>
    </source>
</reference>
<dbReference type="Proteomes" id="UP000658320">
    <property type="component" value="Unassembled WGS sequence"/>
</dbReference>
<keyword evidence="2" id="KW-0812">Transmembrane</keyword>
<accession>A0A918F2T5</accession>
<feature type="region of interest" description="Disordered" evidence="1">
    <location>
        <begin position="1"/>
        <end position="62"/>
    </location>
</feature>
<comment type="caution">
    <text evidence="3">The sequence shown here is derived from an EMBL/GenBank/DDBJ whole genome shotgun (WGS) entry which is preliminary data.</text>
</comment>
<evidence type="ECO:0000313" key="4">
    <source>
        <dbReference type="Proteomes" id="UP000658320"/>
    </source>
</evidence>
<protein>
    <submittedName>
        <fullName evidence="3">Uncharacterized protein</fullName>
    </submittedName>
</protein>